<comment type="similarity">
    <text evidence="2">Belongs to the monovalent cation:proton antiporter 2 (CPA2) transporter (TC 2.A.37) family.</text>
</comment>
<evidence type="ECO:0000256" key="4">
    <source>
        <dbReference type="ARBA" id="ARBA00022538"/>
    </source>
</evidence>
<keyword evidence="12" id="KW-1185">Reference proteome</keyword>
<feature type="transmembrane region" description="Helical" evidence="9">
    <location>
        <begin position="466"/>
        <end position="487"/>
    </location>
</feature>
<dbReference type="InterPro" id="IPR006037">
    <property type="entry name" value="RCK_C"/>
</dbReference>
<dbReference type="OrthoDB" id="9781411at2"/>
<feature type="transmembrane region" description="Helical" evidence="9">
    <location>
        <begin position="334"/>
        <end position="354"/>
    </location>
</feature>
<dbReference type="GO" id="GO:0015297">
    <property type="term" value="F:antiporter activity"/>
    <property type="evidence" value="ECO:0007669"/>
    <property type="project" value="InterPro"/>
</dbReference>
<feature type="transmembrane region" description="Helical" evidence="9">
    <location>
        <begin position="300"/>
        <end position="322"/>
    </location>
</feature>
<keyword evidence="6 9" id="KW-1133">Transmembrane helix</keyword>
<feature type="transmembrane region" description="Helical" evidence="9">
    <location>
        <begin position="360"/>
        <end position="379"/>
    </location>
</feature>
<name>A0A178IMM6_9BACT</name>
<evidence type="ECO:0000259" key="10">
    <source>
        <dbReference type="PROSITE" id="PS51202"/>
    </source>
</evidence>
<dbReference type="Pfam" id="PF02080">
    <property type="entry name" value="TrkA_C"/>
    <property type="match status" value="2"/>
</dbReference>
<feature type="transmembrane region" description="Helical" evidence="9">
    <location>
        <begin position="429"/>
        <end position="446"/>
    </location>
</feature>
<feature type="transmembrane region" description="Helical" evidence="9">
    <location>
        <begin position="157"/>
        <end position="181"/>
    </location>
</feature>
<feature type="transmembrane region" description="Helical" evidence="9">
    <location>
        <begin position="193"/>
        <end position="211"/>
    </location>
</feature>
<feature type="transmembrane region" description="Helical" evidence="9">
    <location>
        <begin position="12"/>
        <end position="41"/>
    </location>
</feature>
<evidence type="ECO:0000256" key="8">
    <source>
        <dbReference type="SAM" id="MobiDB-lite"/>
    </source>
</evidence>
<keyword evidence="4" id="KW-0630">Potassium</keyword>
<evidence type="ECO:0000313" key="11">
    <source>
        <dbReference type="EMBL" id="OAM90941.1"/>
    </source>
</evidence>
<organism evidence="11 12">
    <name type="scientific">Termitidicoccus mucosus</name>
    <dbReference type="NCBI Taxonomy" id="1184151"/>
    <lineage>
        <taxon>Bacteria</taxon>
        <taxon>Pseudomonadati</taxon>
        <taxon>Verrucomicrobiota</taxon>
        <taxon>Opitutia</taxon>
        <taxon>Opitutales</taxon>
        <taxon>Opitutaceae</taxon>
        <taxon>Termitidicoccus</taxon>
    </lineage>
</organism>
<dbReference type="EMBL" id="LRRQ01000044">
    <property type="protein sequence ID" value="OAM90941.1"/>
    <property type="molecule type" value="Genomic_DNA"/>
</dbReference>
<dbReference type="Gene3D" id="3.30.70.1450">
    <property type="entry name" value="Regulator of K+ conductance, C-terminal domain"/>
    <property type="match status" value="2"/>
</dbReference>
<evidence type="ECO:0000313" key="12">
    <source>
        <dbReference type="Proteomes" id="UP000078486"/>
    </source>
</evidence>
<keyword evidence="3" id="KW-0813">Transport</keyword>
<dbReference type="SUPFAM" id="SSF116726">
    <property type="entry name" value="TrkA C-terminal domain-like"/>
    <property type="match status" value="2"/>
</dbReference>
<feature type="domain" description="RCK C-terminal" evidence="10">
    <location>
        <begin position="590"/>
        <end position="674"/>
    </location>
</feature>
<keyword evidence="7 9" id="KW-0472">Membrane</keyword>
<dbReference type="Gene3D" id="1.20.1530.20">
    <property type="match status" value="1"/>
</dbReference>
<gene>
    <name evidence="11" type="ORF">AW736_00345</name>
</gene>
<keyword evidence="4" id="KW-0633">Potassium transport</keyword>
<feature type="domain" description="RCK C-terminal" evidence="10">
    <location>
        <begin position="677"/>
        <end position="761"/>
    </location>
</feature>
<dbReference type="STRING" id="1184151.AW736_00345"/>
<evidence type="ECO:0000256" key="9">
    <source>
        <dbReference type="SAM" id="Phobius"/>
    </source>
</evidence>
<comment type="subcellular location">
    <subcellularLocation>
        <location evidence="1">Membrane</location>
        <topology evidence="1">Multi-pass membrane protein</topology>
    </subcellularLocation>
</comment>
<accession>A0A178IMM6</accession>
<evidence type="ECO:0000256" key="3">
    <source>
        <dbReference type="ARBA" id="ARBA00022448"/>
    </source>
</evidence>
<dbReference type="PROSITE" id="PS51202">
    <property type="entry name" value="RCK_C"/>
    <property type="match status" value="2"/>
</dbReference>
<evidence type="ECO:0000256" key="2">
    <source>
        <dbReference type="ARBA" id="ARBA00005551"/>
    </source>
</evidence>
<feature type="region of interest" description="Disordered" evidence="8">
    <location>
        <begin position="761"/>
        <end position="781"/>
    </location>
</feature>
<dbReference type="PANTHER" id="PTHR42751:SF3">
    <property type="entry name" value="SODIUM_GLUTAMATE SYMPORTER"/>
    <property type="match status" value="1"/>
</dbReference>
<dbReference type="InterPro" id="IPR038770">
    <property type="entry name" value="Na+/solute_symporter_sf"/>
</dbReference>
<evidence type="ECO:0000256" key="1">
    <source>
        <dbReference type="ARBA" id="ARBA00004141"/>
    </source>
</evidence>
<feature type="transmembrane region" description="Helical" evidence="9">
    <location>
        <begin position="508"/>
        <end position="531"/>
    </location>
</feature>
<evidence type="ECO:0000256" key="5">
    <source>
        <dbReference type="ARBA" id="ARBA00022692"/>
    </source>
</evidence>
<dbReference type="AlphaFoldDB" id="A0A178IMM6"/>
<dbReference type="GO" id="GO:1902600">
    <property type="term" value="P:proton transmembrane transport"/>
    <property type="evidence" value="ECO:0007669"/>
    <property type="project" value="InterPro"/>
</dbReference>
<feature type="transmembrane region" description="Helical" evidence="9">
    <location>
        <begin position="276"/>
        <end position="294"/>
    </location>
</feature>
<evidence type="ECO:0000256" key="6">
    <source>
        <dbReference type="ARBA" id="ARBA00022989"/>
    </source>
</evidence>
<keyword evidence="4" id="KW-0406">Ion transport</keyword>
<evidence type="ECO:0000256" key="7">
    <source>
        <dbReference type="ARBA" id="ARBA00023136"/>
    </source>
</evidence>
<dbReference type="InterPro" id="IPR036721">
    <property type="entry name" value="RCK_C_sf"/>
</dbReference>
<sequence length="781" mass="84431">MVVMEDVQFIQNLALILLSAVIAGWICQRIGLSVIVGYLAAGIVLGPYTPPGGLVYDIAHIETLGQMGLVFLMFGIGLRLSIRRMRKFGVSLLLAVFVAAAAVYYVTRLASAMIGFSPMEGVFLATMLMVSSSAIISKVLQEAGIGHERAAQTAMSITVLEDVVAVVMLTLLGSMVSMGAMSGAQVGGALGKLGAFVALAGAGGLLFVPWLLRKLSIAASEELQTLAVTGMLVGLAVVAFHSGYSLAMGAFLLGMIVSETPYRTRVERTMEGMREVFTAVFFVAIGLLIDMRLVADAWWLILAVAAVTIVARVAAAAAALAVTGEKFGEALRTGLMLTPLGEFSFVIAQMGITAKILPERFYPMIVGVSLVTTLVAPWLTRNAAQVSNAIRRWCPRWLLAWQDYYYARIEALKAQERKSALWQVSKRRIVQVLVQVLLVSGLLLFSEPLRQFVEQWMDKDWLFPHASTMLFWLAMIVVVIGPLVALWRNVSALCLLYAQAAVKGAPRAARLSPVVEMVFKVAAGIAMYVWLSTLLPVGPAARWVMLGSMVPGLLAIVLLRRKLVRWHSEMEAGLQSAVQGGSARLETVAPWLVDHGEWDLHMVSCTLPDLADCQGKSIAELDLRMKFGCVVVGIERQGCAISRPKSDVALFPLDKVLLIGPKQQLEKSRQFLMKVSGGASRGEMDAVRMEMLTVPAESSVDGRTLHELSPAQSYHVQIVGIRRAGMRLLNPGGRASLHSGDELLVIGASNEIASFRHWLEETEAPGKNVPPGADDDSSGKH</sequence>
<feature type="transmembrane region" description="Helical" evidence="9">
    <location>
        <begin position="543"/>
        <end position="560"/>
    </location>
</feature>
<dbReference type="GO" id="GO:0008324">
    <property type="term" value="F:monoatomic cation transmembrane transporter activity"/>
    <property type="evidence" value="ECO:0007669"/>
    <property type="project" value="InterPro"/>
</dbReference>
<reference evidence="11 12" key="1">
    <citation type="submission" date="2016-01" db="EMBL/GenBank/DDBJ databases">
        <title>High potential of lignocellulose degradation of a new Verrucomicrobia species.</title>
        <authorList>
            <person name="Wang Y."/>
            <person name="Shi Y."/>
            <person name="Qiu Z."/>
            <person name="Liu S."/>
            <person name="Yang H."/>
        </authorList>
    </citation>
    <scope>NUCLEOTIDE SEQUENCE [LARGE SCALE GENOMIC DNA]</scope>
    <source>
        <strain evidence="11 12">TSB47</strain>
    </source>
</reference>
<feature type="transmembrane region" description="Helical" evidence="9">
    <location>
        <begin position="88"/>
        <end position="106"/>
    </location>
</feature>
<dbReference type="PANTHER" id="PTHR42751">
    <property type="entry name" value="SODIUM/HYDROGEN EXCHANGER FAMILY/TRKA DOMAIN PROTEIN"/>
    <property type="match status" value="1"/>
</dbReference>
<dbReference type="Proteomes" id="UP000078486">
    <property type="component" value="Unassembled WGS sequence"/>
</dbReference>
<keyword evidence="5 9" id="KW-0812">Transmembrane</keyword>
<dbReference type="InterPro" id="IPR006153">
    <property type="entry name" value="Cation/H_exchanger_TM"/>
</dbReference>
<dbReference type="GO" id="GO:0016020">
    <property type="term" value="C:membrane"/>
    <property type="evidence" value="ECO:0007669"/>
    <property type="project" value="UniProtKB-SubCell"/>
</dbReference>
<dbReference type="Pfam" id="PF00999">
    <property type="entry name" value="Na_H_Exchanger"/>
    <property type="match status" value="1"/>
</dbReference>
<protein>
    <recommendedName>
        <fullName evidence="10">RCK C-terminal domain-containing protein</fullName>
    </recommendedName>
</protein>
<feature type="transmembrane region" description="Helical" evidence="9">
    <location>
        <begin position="53"/>
        <end position="76"/>
    </location>
</feature>
<dbReference type="GO" id="GO:0006813">
    <property type="term" value="P:potassium ion transport"/>
    <property type="evidence" value="ECO:0007669"/>
    <property type="project" value="UniProtKB-KW"/>
</dbReference>
<comment type="caution">
    <text evidence="11">The sequence shown here is derived from an EMBL/GenBank/DDBJ whole genome shotgun (WGS) entry which is preliminary data.</text>
</comment>
<proteinExistence type="inferred from homology"/>